<accession>A0ABN9SW47</accession>
<proteinExistence type="predicted"/>
<dbReference type="Proteomes" id="UP001189429">
    <property type="component" value="Unassembled WGS sequence"/>
</dbReference>
<evidence type="ECO:0000313" key="2">
    <source>
        <dbReference type="Proteomes" id="UP001189429"/>
    </source>
</evidence>
<keyword evidence="2" id="KW-1185">Reference proteome</keyword>
<gene>
    <name evidence="1" type="ORF">PCOR1329_LOCUS33121</name>
</gene>
<dbReference type="EMBL" id="CAUYUJ010013769">
    <property type="protein sequence ID" value="CAK0836704.1"/>
    <property type="molecule type" value="Genomic_DNA"/>
</dbReference>
<sequence length="358" mass="37785">MPDPSLQEAQRCGRHADVCQRVDEAEARKKAAVLNDELEAAIQIKSEITAIKAELAPETEVASWRDHVANGARDSSLRGTAERLEQRCRCMDDSFGRAALAVAVRNFGRCCPPAGPPKSLSELPGLLLRKRRAEQMSRAVEAASSGSARRTLEALTACLRAVARLLGACTEHLRELSGPEWSDEEREEAAGSDEFKGLLQGLGAARRILWRLGLAAELFLPGGDAAAVDDGDVAAADAAKLRELHAGAAQRLGEARSAWARLEAELAGLRVTLAAWEPDECFEVGGGPGAGQARSAPLCALCLLPAMPMGGLGAGSSEDGGAVSSLWKGGLWHVNCANFWARHTVGLLADLGLADPFA</sequence>
<name>A0ABN9SW47_9DINO</name>
<protein>
    <submittedName>
        <fullName evidence="1">Uncharacterized protein</fullName>
    </submittedName>
</protein>
<organism evidence="1 2">
    <name type="scientific">Prorocentrum cordatum</name>
    <dbReference type="NCBI Taxonomy" id="2364126"/>
    <lineage>
        <taxon>Eukaryota</taxon>
        <taxon>Sar</taxon>
        <taxon>Alveolata</taxon>
        <taxon>Dinophyceae</taxon>
        <taxon>Prorocentrales</taxon>
        <taxon>Prorocentraceae</taxon>
        <taxon>Prorocentrum</taxon>
    </lineage>
</organism>
<comment type="caution">
    <text evidence="1">The sequence shown here is derived from an EMBL/GenBank/DDBJ whole genome shotgun (WGS) entry which is preliminary data.</text>
</comment>
<evidence type="ECO:0000313" key="1">
    <source>
        <dbReference type="EMBL" id="CAK0836704.1"/>
    </source>
</evidence>
<reference evidence="1" key="1">
    <citation type="submission" date="2023-10" db="EMBL/GenBank/DDBJ databases">
        <authorList>
            <person name="Chen Y."/>
            <person name="Shah S."/>
            <person name="Dougan E. K."/>
            <person name="Thang M."/>
            <person name="Chan C."/>
        </authorList>
    </citation>
    <scope>NUCLEOTIDE SEQUENCE [LARGE SCALE GENOMIC DNA]</scope>
</reference>